<dbReference type="VEuPathDB" id="FungiDB:AFUB_059610"/>
<reference evidence="1 2" key="1">
    <citation type="journal article" date="2008" name="PLoS Genet.">
        <title>Genomic islands in the pathogenic filamentous fungus Aspergillus fumigatus.</title>
        <authorList>
            <person name="Fedorova N.D."/>
            <person name="Khaldi N."/>
            <person name="Joardar V.S."/>
            <person name="Maiti R."/>
            <person name="Amedeo P."/>
            <person name="Anderson M.J."/>
            <person name="Crabtree J."/>
            <person name="Silva J.C."/>
            <person name="Badger J.H."/>
            <person name="Albarraq A."/>
            <person name="Angiuoli S."/>
            <person name="Bussey H."/>
            <person name="Bowyer P."/>
            <person name="Cotty P.J."/>
            <person name="Dyer P.S."/>
            <person name="Egan A."/>
            <person name="Galens K."/>
            <person name="Fraser-Liggett C.M."/>
            <person name="Haas B.J."/>
            <person name="Inman J.M."/>
            <person name="Kent R."/>
            <person name="Lemieux S."/>
            <person name="Malavazi I."/>
            <person name="Orvis J."/>
            <person name="Roemer T."/>
            <person name="Ronning C.M."/>
            <person name="Sundaram J.P."/>
            <person name="Sutton G."/>
            <person name="Turner G."/>
            <person name="Venter J.C."/>
            <person name="White O.R."/>
            <person name="Whitty B.R."/>
            <person name="Youngman P."/>
            <person name="Wolfe K.H."/>
            <person name="Goldman G.H."/>
            <person name="Wortman J.R."/>
            <person name="Jiang B."/>
            <person name="Denning D.W."/>
            <person name="Nierman W.C."/>
        </authorList>
    </citation>
    <scope>NUCLEOTIDE SEQUENCE [LARGE SCALE GENOMIC DNA]</scope>
    <source>
        <strain evidence="2">CBS 144.89 / FGSC A1163 / CEA10</strain>
    </source>
</reference>
<protein>
    <submittedName>
        <fullName evidence="1">Uncharacterized protein</fullName>
    </submittedName>
</protein>
<evidence type="ECO:0000313" key="2">
    <source>
        <dbReference type="Proteomes" id="UP000001699"/>
    </source>
</evidence>
<dbReference type="Proteomes" id="UP000001699">
    <property type="component" value="Unassembled WGS sequence"/>
</dbReference>
<gene>
    <name evidence="1" type="ORF">AFUB_059610</name>
</gene>
<proteinExistence type="predicted"/>
<dbReference type="HOGENOM" id="CLU_3031937_0_0_1"/>
<evidence type="ECO:0000313" key="1">
    <source>
        <dbReference type="EMBL" id="EDP51940.1"/>
    </source>
</evidence>
<organism evidence="1 2">
    <name type="scientific">Aspergillus fumigatus (strain CBS 144.89 / FGSC A1163 / CEA10)</name>
    <name type="common">Neosartorya fumigata</name>
    <dbReference type="NCBI Taxonomy" id="451804"/>
    <lineage>
        <taxon>Eukaryota</taxon>
        <taxon>Fungi</taxon>
        <taxon>Dikarya</taxon>
        <taxon>Ascomycota</taxon>
        <taxon>Pezizomycotina</taxon>
        <taxon>Eurotiomycetes</taxon>
        <taxon>Eurotiomycetidae</taxon>
        <taxon>Eurotiales</taxon>
        <taxon>Aspergillaceae</taxon>
        <taxon>Aspergillus</taxon>
        <taxon>Aspergillus subgen. Fumigati</taxon>
    </lineage>
</organism>
<name>B0Y149_ASPFC</name>
<keyword evidence="2" id="KW-1185">Reference proteome</keyword>
<accession>B0Y149</accession>
<dbReference type="AlphaFoldDB" id="B0Y149"/>
<sequence length="55" mass="5833">MLSLQGRFISSLASVQSSSVSEALIIFPFQRSDPSLMSGPILHDPASTAGRNPMV</sequence>
<dbReference type="EMBL" id="DS499597">
    <property type="protein sequence ID" value="EDP51940.1"/>
    <property type="molecule type" value="Genomic_DNA"/>
</dbReference>